<dbReference type="Pfam" id="PF03788">
    <property type="entry name" value="LrgA"/>
    <property type="match status" value="1"/>
</dbReference>
<reference evidence="7 8" key="1">
    <citation type="journal article" date="2015" name="Antonie Van Leeuwenhoek">
        <title>Lampropedia puyangensis sp. nov., isolated from symptomatic bark of Populus ? euramericana canker and emended description of Lampropedia hyalina (Ehrenberg 1832) Lee et al. 2004.</title>
        <authorList>
            <person name="Li Y."/>
            <person name="Wang T."/>
            <person name="Piao C.G."/>
            <person name="Wang L.F."/>
            <person name="Tian G.Z."/>
            <person name="Zhu T.H."/>
            <person name="Guo M.W."/>
        </authorList>
    </citation>
    <scope>NUCLEOTIDE SEQUENCE [LARGE SCALE GENOMIC DNA]</scope>
    <source>
        <strain evidence="7 8">2-bin</strain>
    </source>
</reference>
<keyword evidence="3 6" id="KW-0812">Transmembrane</keyword>
<dbReference type="OrthoDB" id="194658at2"/>
<evidence type="ECO:0000256" key="5">
    <source>
        <dbReference type="ARBA" id="ARBA00023136"/>
    </source>
</evidence>
<sequence>MQHFSSLASRFTLASLRQSLLRVRQLSLPELGQSIAQTAAFQIALLIGVWWLAARAAGWFGLAQLGNVVGMLALWLLLINNRLRLARVQAGAHWLIKHMLLFFIPAVLVVLDHQELLGWVGVKLFFIIVLGTLVVMACTALSIEWYLRLVRHRKALRRLRTRQLRPHAENRQA</sequence>
<accession>A0A4S8F8S3</accession>
<keyword evidence="5 6" id="KW-0472">Membrane</keyword>
<dbReference type="AlphaFoldDB" id="A0A4S8F8S3"/>
<dbReference type="RefSeq" id="WP_136572747.1">
    <property type="nucleotide sequence ID" value="NZ_STFG01000004.1"/>
</dbReference>
<feature type="transmembrane region" description="Helical" evidence="6">
    <location>
        <begin position="123"/>
        <end position="147"/>
    </location>
</feature>
<dbReference type="GO" id="GO:0005886">
    <property type="term" value="C:plasma membrane"/>
    <property type="evidence" value="ECO:0007669"/>
    <property type="project" value="UniProtKB-SubCell"/>
</dbReference>
<evidence type="ECO:0000313" key="8">
    <source>
        <dbReference type="Proteomes" id="UP000308917"/>
    </source>
</evidence>
<keyword evidence="8" id="KW-1185">Reference proteome</keyword>
<dbReference type="PANTHER" id="PTHR33931:SF2">
    <property type="entry name" value="HOLIN-LIKE PROTEIN CIDA"/>
    <property type="match status" value="1"/>
</dbReference>
<protein>
    <submittedName>
        <fullName evidence="7">CidA/LrgA family protein</fullName>
    </submittedName>
</protein>
<dbReference type="Proteomes" id="UP000308917">
    <property type="component" value="Unassembled WGS sequence"/>
</dbReference>
<evidence type="ECO:0000256" key="4">
    <source>
        <dbReference type="ARBA" id="ARBA00022989"/>
    </source>
</evidence>
<feature type="transmembrane region" description="Helical" evidence="6">
    <location>
        <begin position="91"/>
        <end position="111"/>
    </location>
</feature>
<name>A0A4S8F8S3_9BURK</name>
<dbReference type="InterPro" id="IPR005538">
    <property type="entry name" value="LrgA/CidA"/>
</dbReference>
<feature type="transmembrane region" description="Helical" evidence="6">
    <location>
        <begin position="34"/>
        <end position="53"/>
    </location>
</feature>
<evidence type="ECO:0000256" key="3">
    <source>
        <dbReference type="ARBA" id="ARBA00022692"/>
    </source>
</evidence>
<evidence type="ECO:0000256" key="2">
    <source>
        <dbReference type="ARBA" id="ARBA00022475"/>
    </source>
</evidence>
<organism evidence="7 8">
    <name type="scientific">Lampropedia puyangensis</name>
    <dbReference type="NCBI Taxonomy" id="1330072"/>
    <lineage>
        <taxon>Bacteria</taxon>
        <taxon>Pseudomonadati</taxon>
        <taxon>Pseudomonadota</taxon>
        <taxon>Betaproteobacteria</taxon>
        <taxon>Burkholderiales</taxon>
        <taxon>Comamonadaceae</taxon>
        <taxon>Lampropedia</taxon>
    </lineage>
</organism>
<comment type="subcellular location">
    <subcellularLocation>
        <location evidence="1">Cell membrane</location>
        <topology evidence="1">Multi-pass membrane protein</topology>
    </subcellularLocation>
</comment>
<keyword evidence="4 6" id="KW-1133">Transmembrane helix</keyword>
<feature type="transmembrane region" description="Helical" evidence="6">
    <location>
        <begin position="59"/>
        <end position="79"/>
    </location>
</feature>
<comment type="caution">
    <text evidence="7">The sequence shown here is derived from an EMBL/GenBank/DDBJ whole genome shotgun (WGS) entry which is preliminary data.</text>
</comment>
<evidence type="ECO:0000256" key="1">
    <source>
        <dbReference type="ARBA" id="ARBA00004651"/>
    </source>
</evidence>
<keyword evidence="2" id="KW-1003">Cell membrane</keyword>
<evidence type="ECO:0000256" key="6">
    <source>
        <dbReference type="SAM" id="Phobius"/>
    </source>
</evidence>
<dbReference type="EMBL" id="STFG01000004">
    <property type="protein sequence ID" value="THU03639.1"/>
    <property type="molecule type" value="Genomic_DNA"/>
</dbReference>
<dbReference type="PANTHER" id="PTHR33931">
    <property type="entry name" value="HOLIN-LIKE PROTEIN CIDA-RELATED"/>
    <property type="match status" value="1"/>
</dbReference>
<gene>
    <name evidence="7" type="ORF">E9531_05445</name>
</gene>
<proteinExistence type="predicted"/>
<evidence type="ECO:0000313" key="7">
    <source>
        <dbReference type="EMBL" id="THU03639.1"/>
    </source>
</evidence>